<accession>A0AAU8PWM3</accession>
<dbReference type="InterPro" id="IPR021799">
    <property type="entry name" value="PIN-like_prokaryotic"/>
</dbReference>
<keyword evidence="2" id="KW-1185">Reference proteome</keyword>
<evidence type="ECO:0000313" key="2">
    <source>
        <dbReference type="Proteomes" id="UP000009229"/>
    </source>
</evidence>
<dbReference type="AlphaFoldDB" id="A0AAU8PWM3"/>
<dbReference type="Proteomes" id="UP000009229">
    <property type="component" value="Chromosome"/>
</dbReference>
<organism evidence="1 2">
    <name type="scientific">Desulfofundulus kuznetsovii (strain DSM 6115 / VKM B-1805 / 17)</name>
    <name type="common">Desulfotomaculum kuznetsovii</name>
    <dbReference type="NCBI Taxonomy" id="760568"/>
    <lineage>
        <taxon>Bacteria</taxon>
        <taxon>Bacillati</taxon>
        <taxon>Bacillota</taxon>
        <taxon>Clostridia</taxon>
        <taxon>Eubacteriales</taxon>
        <taxon>Peptococcaceae</taxon>
        <taxon>Desulfofundulus</taxon>
    </lineage>
</organism>
<gene>
    <name evidence="1" type="ordered locus">Desku_0521</name>
</gene>
<reference evidence="2" key="1">
    <citation type="submission" date="2011-05" db="EMBL/GenBank/DDBJ databases">
        <title>Complete sequence of Desulfotomaculum kuznetsovii DSM 6115.</title>
        <authorList>
            <person name="Lucas S."/>
            <person name="Han J."/>
            <person name="Lapidus A."/>
            <person name="Cheng J.-F."/>
            <person name="Goodwin L."/>
            <person name="Pitluck S."/>
            <person name="Peters L."/>
            <person name="Mikhailova N."/>
            <person name="Lu M."/>
            <person name="Saunders E."/>
            <person name="Han C."/>
            <person name="Tapia R."/>
            <person name="Land M."/>
            <person name="Hauser L."/>
            <person name="Kyrpides N."/>
            <person name="Ivanova N."/>
            <person name="Pagani I."/>
            <person name="Nazina T."/>
            <person name="Ivanova A."/>
            <person name="Parshina S."/>
            <person name="Kuever J."/>
            <person name="Muyzer G."/>
            <person name="Plugge C."/>
            <person name="Stams A."/>
            <person name="Woyke T."/>
        </authorList>
    </citation>
    <scope>NUCLEOTIDE SEQUENCE [LARGE SCALE GENOMIC DNA]</scope>
    <source>
        <strain evidence="2">DSM 6115 / VKM B-1805 / 17</strain>
    </source>
</reference>
<dbReference type="KEGG" id="dku:Desku_0521"/>
<dbReference type="PANTHER" id="PTHR39550:SF1">
    <property type="entry name" value="SLL0658 PROTEIN"/>
    <property type="match status" value="1"/>
</dbReference>
<dbReference type="Pfam" id="PF11848">
    <property type="entry name" value="DUF3368"/>
    <property type="match status" value="1"/>
</dbReference>
<evidence type="ECO:0000313" key="1">
    <source>
        <dbReference type="EMBL" id="AEG14138.1"/>
    </source>
</evidence>
<dbReference type="PANTHER" id="PTHR39550">
    <property type="entry name" value="SLL0658 PROTEIN"/>
    <property type="match status" value="1"/>
</dbReference>
<dbReference type="EMBL" id="CP002770">
    <property type="protein sequence ID" value="AEG14138.1"/>
    <property type="molecule type" value="Genomic_DNA"/>
</dbReference>
<protein>
    <submittedName>
        <fullName evidence="1">Nucleic acid-binding protein</fullName>
    </submittedName>
</protein>
<proteinExistence type="predicted"/>
<dbReference type="RefSeq" id="WP_013821653.1">
    <property type="nucleotide sequence ID" value="NC_015573.1"/>
</dbReference>
<name>A0AAU8PWM3_DESK7</name>
<sequence length="160" mass="17647">MKVVSNSTPLIALARIKQVNLLHAVFGQIIIPQGVYNEVVLQGTELPGVKEIREATWIETLQVQNVLAVSLLRTDLDRGEAEAIVLAKEVKADYILVDEKKARRIARNSGLRIMGTLGVVALGVKKGLLPAIDPILDSLEQNGFRFSERVRTKIKKEIGK</sequence>